<evidence type="ECO:0000256" key="1">
    <source>
        <dbReference type="SAM" id="Coils"/>
    </source>
</evidence>
<dbReference type="EMBL" id="JH159152">
    <property type="protein sequence ID" value="EGZ25564.1"/>
    <property type="molecule type" value="Genomic_DNA"/>
</dbReference>
<dbReference type="GeneID" id="20641460"/>
<dbReference type="KEGG" id="psoj:PHYSODRAFT_297179"/>
<dbReference type="RefSeq" id="XP_009520852.1">
    <property type="nucleotide sequence ID" value="XM_009522557.1"/>
</dbReference>
<evidence type="ECO:0000313" key="2">
    <source>
        <dbReference type="EMBL" id="EGZ25564.1"/>
    </source>
</evidence>
<dbReference type="Proteomes" id="UP000002640">
    <property type="component" value="Unassembled WGS sequence"/>
</dbReference>
<proteinExistence type="predicted"/>
<feature type="coiled-coil region" evidence="1">
    <location>
        <begin position="22"/>
        <end position="66"/>
    </location>
</feature>
<keyword evidence="1" id="KW-0175">Coiled coil</keyword>
<sequence length="108" mass="12169">MSWCPDSYGGSQATFAALTCHVEELQRDRDRHKHLREAEQKVDQAYEAAEAQEKLVVQLLQEAKKKAKASETSAREHAKSLQLHLDTETKRALAAEETLAAVKRKPLD</sequence>
<dbReference type="InParanoid" id="G4YWB7"/>
<dbReference type="SMR" id="G4YWB7"/>
<protein>
    <submittedName>
        <fullName evidence="2">Uncharacterized protein</fullName>
    </submittedName>
</protein>
<evidence type="ECO:0000313" key="3">
    <source>
        <dbReference type="Proteomes" id="UP000002640"/>
    </source>
</evidence>
<organism evidence="2 3">
    <name type="scientific">Phytophthora sojae (strain P6497)</name>
    <name type="common">Soybean stem and root rot agent</name>
    <name type="synonym">Phytophthora megasperma f. sp. glycines</name>
    <dbReference type="NCBI Taxonomy" id="1094619"/>
    <lineage>
        <taxon>Eukaryota</taxon>
        <taxon>Sar</taxon>
        <taxon>Stramenopiles</taxon>
        <taxon>Oomycota</taxon>
        <taxon>Peronosporomycetes</taxon>
        <taxon>Peronosporales</taxon>
        <taxon>Peronosporaceae</taxon>
        <taxon>Phytophthora</taxon>
    </lineage>
</organism>
<gene>
    <name evidence="2" type="ORF">PHYSODRAFT_297179</name>
</gene>
<keyword evidence="3" id="KW-1185">Reference proteome</keyword>
<name>G4YWB7_PHYSP</name>
<reference evidence="2 3" key="1">
    <citation type="journal article" date="2006" name="Science">
        <title>Phytophthora genome sequences uncover evolutionary origins and mechanisms of pathogenesis.</title>
        <authorList>
            <person name="Tyler B.M."/>
            <person name="Tripathy S."/>
            <person name="Zhang X."/>
            <person name="Dehal P."/>
            <person name="Jiang R.H."/>
            <person name="Aerts A."/>
            <person name="Arredondo F.D."/>
            <person name="Baxter L."/>
            <person name="Bensasson D."/>
            <person name="Beynon J.L."/>
            <person name="Chapman J."/>
            <person name="Damasceno C.M."/>
            <person name="Dorrance A.E."/>
            <person name="Dou D."/>
            <person name="Dickerman A.W."/>
            <person name="Dubchak I.L."/>
            <person name="Garbelotto M."/>
            <person name="Gijzen M."/>
            <person name="Gordon S.G."/>
            <person name="Govers F."/>
            <person name="Grunwald N.J."/>
            <person name="Huang W."/>
            <person name="Ivors K.L."/>
            <person name="Jones R.W."/>
            <person name="Kamoun S."/>
            <person name="Krampis K."/>
            <person name="Lamour K.H."/>
            <person name="Lee M.K."/>
            <person name="McDonald W.H."/>
            <person name="Medina M."/>
            <person name="Meijer H.J."/>
            <person name="Nordberg E.K."/>
            <person name="Maclean D.J."/>
            <person name="Ospina-Giraldo M.D."/>
            <person name="Morris P.F."/>
            <person name="Phuntumart V."/>
            <person name="Putnam N.H."/>
            <person name="Rash S."/>
            <person name="Rose J.K."/>
            <person name="Sakihama Y."/>
            <person name="Salamov A.A."/>
            <person name="Savidor A."/>
            <person name="Scheuring C.F."/>
            <person name="Smith B.M."/>
            <person name="Sobral B.W."/>
            <person name="Terry A."/>
            <person name="Torto-Alalibo T.A."/>
            <person name="Win J."/>
            <person name="Xu Z."/>
            <person name="Zhang H."/>
            <person name="Grigoriev I.V."/>
            <person name="Rokhsar D.S."/>
            <person name="Boore J.L."/>
        </authorList>
    </citation>
    <scope>NUCLEOTIDE SEQUENCE [LARGE SCALE GENOMIC DNA]</scope>
    <source>
        <strain evidence="2 3">P6497</strain>
    </source>
</reference>
<dbReference type="AlphaFoldDB" id="G4YWB7"/>
<accession>G4YWB7</accession>